<keyword evidence="1" id="KW-0547">Nucleotide-binding</keyword>
<evidence type="ECO:0000313" key="1">
    <source>
        <dbReference type="EMBL" id="MBO2029348.1"/>
    </source>
</evidence>
<gene>
    <name evidence="1" type="primary">thiQ</name>
    <name evidence="1" type="ORF">J4734_15155</name>
</gene>
<proteinExistence type="predicted"/>
<feature type="non-terminal residue" evidence="1">
    <location>
        <position position="1"/>
    </location>
</feature>
<keyword evidence="1" id="KW-0067">ATP-binding</keyword>
<accession>A0A939SVL4</accession>
<dbReference type="EMBL" id="JAGETO010000054">
    <property type="protein sequence ID" value="MBO2029348.1"/>
    <property type="molecule type" value="Genomic_DNA"/>
</dbReference>
<organism evidence="1 2">
    <name type="scientific">Klebsiella pneumoniae</name>
    <dbReference type="NCBI Taxonomy" id="573"/>
    <lineage>
        <taxon>Bacteria</taxon>
        <taxon>Pseudomonadati</taxon>
        <taxon>Pseudomonadota</taxon>
        <taxon>Gammaproteobacteria</taxon>
        <taxon>Enterobacterales</taxon>
        <taxon>Enterobacteriaceae</taxon>
        <taxon>Klebsiella/Raoultella group</taxon>
        <taxon>Klebsiella</taxon>
        <taxon>Klebsiella pneumoniae complex</taxon>
    </lineage>
</organism>
<name>A0A939SVL4_KLEPN</name>
<dbReference type="AlphaFoldDB" id="A0A939SVL4"/>
<dbReference type="Proteomes" id="UP000664620">
    <property type="component" value="Unassembled WGS sequence"/>
</dbReference>
<reference evidence="1" key="1">
    <citation type="submission" date="2021-03" db="EMBL/GenBank/DDBJ databases">
        <title>Molecular epidemiology and mechanisms of colistin and carbapenem resistance in Enterobacteriaceae from clinical isolates, the environment and porcine samples in Pretoria, South Africa.</title>
        <authorList>
            <person name="Bogoshi D."/>
            <person name="Mbelle N.M."/>
            <person name="Naidoo V."/>
            <person name="Osei Sekyere J."/>
        </authorList>
    </citation>
    <scope>NUCLEOTIDE SEQUENCE</scope>
    <source>
        <strain evidence="1">C034</strain>
    </source>
</reference>
<comment type="caution">
    <text evidence="1">The sequence shown here is derived from an EMBL/GenBank/DDBJ whole genome shotgun (WGS) entry which is preliminary data.</text>
</comment>
<evidence type="ECO:0000313" key="2">
    <source>
        <dbReference type="Proteomes" id="UP000664620"/>
    </source>
</evidence>
<sequence length="35" mass="3653">RSMVVAEGRIVWDGATAELLSGHSSASHLMGISAR</sequence>
<dbReference type="GO" id="GO:0005524">
    <property type="term" value="F:ATP binding"/>
    <property type="evidence" value="ECO:0007669"/>
    <property type="project" value="UniProtKB-KW"/>
</dbReference>
<protein>
    <submittedName>
        <fullName evidence="1">Thiamine ABC transporter ATP-binding protein</fullName>
    </submittedName>
</protein>